<dbReference type="SMART" id="SM00248">
    <property type="entry name" value="ANK"/>
    <property type="match status" value="3"/>
</dbReference>
<dbReference type="InterPro" id="IPR002110">
    <property type="entry name" value="Ankyrin_rpt"/>
</dbReference>
<reference evidence="1 2" key="1">
    <citation type="submission" date="2014-07" db="EMBL/GenBank/DDBJ databases">
        <authorList>
            <person name="McCorrison J."/>
            <person name="Sanka R."/>
            <person name="Torralba M."/>
            <person name="Gillis M."/>
            <person name="Haft D.H."/>
            <person name="Methe B."/>
            <person name="Sutton G."/>
            <person name="Nelson K.E."/>
        </authorList>
    </citation>
    <scope>NUCLEOTIDE SEQUENCE [LARGE SCALE GENOMIC DNA]</scope>
    <source>
        <strain evidence="1 2">DNF00853</strain>
    </source>
</reference>
<dbReference type="SUPFAM" id="SSF48403">
    <property type="entry name" value="Ankyrin repeat"/>
    <property type="match status" value="1"/>
</dbReference>
<sequence>KILSNFLLLRYLKSLIYNSVAVLREMKLVPAIFSICLILTASCRQNKTFHSIDSFQDYRIWPLAKLVQSEDTVKMRAFVNSNPSIDIDEVDSKYHKNLLIWSIFNGRYKSAEALLRLGANPNFTAFDGTTPLIYASKYLTSNYKTDIRYIAILLRFGADPNKITTDSVMGLERNALNVAAVTSIEYVKYLIEKGNAYPFMTVNHISPIEQAVIQNKLETVDYLISSLNVSLHIPSGTYGGKTVYDILNDKEYPSSSHLYLLQQKILSSQ</sequence>
<feature type="non-terminal residue" evidence="1">
    <location>
        <position position="1"/>
    </location>
</feature>
<accession>A0A095ZKA0</accession>
<dbReference type="Gene3D" id="1.25.40.20">
    <property type="entry name" value="Ankyrin repeat-containing domain"/>
    <property type="match status" value="1"/>
</dbReference>
<dbReference type="RefSeq" id="WP_036872434.1">
    <property type="nucleotide sequence ID" value="NZ_JRNN01000058.1"/>
</dbReference>
<comment type="caution">
    <text evidence="1">The sequence shown here is derived from an EMBL/GenBank/DDBJ whole genome shotgun (WGS) entry which is preliminary data.</text>
</comment>
<proteinExistence type="predicted"/>
<evidence type="ECO:0000313" key="1">
    <source>
        <dbReference type="EMBL" id="KGF35133.1"/>
    </source>
</evidence>
<gene>
    <name evidence="1" type="ORF">HMPREF2137_05430</name>
</gene>
<evidence type="ECO:0000313" key="2">
    <source>
        <dbReference type="Proteomes" id="UP000029556"/>
    </source>
</evidence>
<dbReference type="EMBL" id="JRNN01000058">
    <property type="protein sequence ID" value="KGF35133.1"/>
    <property type="molecule type" value="Genomic_DNA"/>
</dbReference>
<organism evidence="1 2">
    <name type="scientific">Hoylesella buccalis DNF00853</name>
    <dbReference type="NCBI Taxonomy" id="1401074"/>
    <lineage>
        <taxon>Bacteria</taxon>
        <taxon>Pseudomonadati</taxon>
        <taxon>Bacteroidota</taxon>
        <taxon>Bacteroidia</taxon>
        <taxon>Bacteroidales</taxon>
        <taxon>Prevotellaceae</taxon>
        <taxon>Hoylesella</taxon>
    </lineage>
</organism>
<dbReference type="Proteomes" id="UP000029556">
    <property type="component" value="Unassembled WGS sequence"/>
</dbReference>
<dbReference type="AlphaFoldDB" id="A0A095ZKA0"/>
<protein>
    <submittedName>
        <fullName evidence="1">Uncharacterized protein</fullName>
    </submittedName>
</protein>
<dbReference type="InterPro" id="IPR036770">
    <property type="entry name" value="Ankyrin_rpt-contain_sf"/>
</dbReference>
<name>A0A095ZKA0_9BACT</name>